<keyword evidence="3" id="KW-1185">Reference proteome</keyword>
<dbReference type="SUPFAM" id="SSF54909">
    <property type="entry name" value="Dimeric alpha+beta barrel"/>
    <property type="match status" value="1"/>
</dbReference>
<dbReference type="Gene3D" id="3.30.70.100">
    <property type="match status" value="2"/>
</dbReference>
<evidence type="ECO:0000313" key="2">
    <source>
        <dbReference type="EMBL" id="PMD31229.1"/>
    </source>
</evidence>
<protein>
    <recommendedName>
        <fullName evidence="1">ABM domain-containing protein</fullName>
    </recommendedName>
</protein>
<accession>A0A2J6QYB0</accession>
<dbReference type="EMBL" id="KZ613963">
    <property type="protein sequence ID" value="PMD31229.1"/>
    <property type="molecule type" value="Genomic_DNA"/>
</dbReference>
<dbReference type="Pfam" id="PF03992">
    <property type="entry name" value="ABM"/>
    <property type="match status" value="1"/>
</dbReference>
<dbReference type="STRING" id="1149755.A0A2J6QYB0"/>
<dbReference type="AlphaFoldDB" id="A0A2J6QYB0"/>
<evidence type="ECO:0000313" key="3">
    <source>
        <dbReference type="Proteomes" id="UP000235786"/>
    </source>
</evidence>
<evidence type="ECO:0000259" key="1">
    <source>
        <dbReference type="Pfam" id="PF03992"/>
    </source>
</evidence>
<dbReference type="OrthoDB" id="3830579at2759"/>
<dbReference type="InterPro" id="IPR007138">
    <property type="entry name" value="ABM_dom"/>
</dbReference>
<organism evidence="2 3">
    <name type="scientific">Hyaloscypha variabilis (strain UAMH 11265 / GT02V1 / F)</name>
    <name type="common">Meliniomyces variabilis</name>
    <dbReference type="NCBI Taxonomy" id="1149755"/>
    <lineage>
        <taxon>Eukaryota</taxon>
        <taxon>Fungi</taxon>
        <taxon>Dikarya</taxon>
        <taxon>Ascomycota</taxon>
        <taxon>Pezizomycotina</taxon>
        <taxon>Leotiomycetes</taxon>
        <taxon>Helotiales</taxon>
        <taxon>Hyaloscyphaceae</taxon>
        <taxon>Hyaloscypha</taxon>
        <taxon>Hyaloscypha variabilis</taxon>
    </lineage>
</organism>
<dbReference type="Proteomes" id="UP000235786">
    <property type="component" value="Unassembled WGS sequence"/>
</dbReference>
<dbReference type="InterPro" id="IPR011008">
    <property type="entry name" value="Dimeric_a/b-barrel"/>
</dbReference>
<feature type="domain" description="ABM" evidence="1">
    <location>
        <begin position="25"/>
        <end position="80"/>
    </location>
</feature>
<gene>
    <name evidence="2" type="ORF">L207DRAFT_519503</name>
</gene>
<name>A0A2J6QYB0_HYAVF</name>
<proteinExistence type="predicted"/>
<reference evidence="2 3" key="1">
    <citation type="submission" date="2016-04" db="EMBL/GenBank/DDBJ databases">
        <title>A degradative enzymes factory behind the ericoid mycorrhizal symbiosis.</title>
        <authorList>
            <consortium name="DOE Joint Genome Institute"/>
            <person name="Martino E."/>
            <person name="Morin E."/>
            <person name="Grelet G."/>
            <person name="Kuo A."/>
            <person name="Kohler A."/>
            <person name="Daghino S."/>
            <person name="Barry K."/>
            <person name="Choi C."/>
            <person name="Cichocki N."/>
            <person name="Clum A."/>
            <person name="Copeland A."/>
            <person name="Hainaut M."/>
            <person name="Haridas S."/>
            <person name="Labutti K."/>
            <person name="Lindquist E."/>
            <person name="Lipzen A."/>
            <person name="Khouja H.-R."/>
            <person name="Murat C."/>
            <person name="Ohm R."/>
            <person name="Olson A."/>
            <person name="Spatafora J."/>
            <person name="Veneault-Fourrey C."/>
            <person name="Henrissat B."/>
            <person name="Grigoriev I."/>
            <person name="Martin F."/>
            <person name="Perotto S."/>
        </authorList>
    </citation>
    <scope>NUCLEOTIDE SEQUENCE [LARGE SCALE GENOMIC DNA]</scope>
    <source>
        <strain evidence="2 3">F</strain>
    </source>
</reference>
<sequence>MAPVTEICYISLKPGVELTGSSTSAQAWSDTIKTIQAQDGYQRLHWGTTMENESLLVLLIDWDNLASHQKFTHAPSYTPFKQLLGSIMTGVHLFHITPTPFPPSILRLAPVIEFAAFYSPDPIFLGNMGKFAGNLEEKRKEGLIDGFYGTAYGESVEDGVVKHAEQGEEQRVKEEKGGKVVVAFIGWESKEKHLAFRETETFKKNIGLLRGNNRGAELFHVKFVAVD</sequence>